<keyword evidence="3" id="KW-1185">Reference proteome</keyword>
<dbReference type="EMBL" id="LNXT01000006">
    <property type="protein sequence ID" value="KTC75219.1"/>
    <property type="molecule type" value="Genomic_DNA"/>
</dbReference>
<name>A0A378IAN8_9GAMM</name>
<evidence type="ECO:0000313" key="1">
    <source>
        <dbReference type="EMBL" id="KTC75219.1"/>
    </source>
</evidence>
<dbReference type="EMBL" id="UGNW01000001">
    <property type="protein sequence ID" value="STX31830.1"/>
    <property type="molecule type" value="Genomic_DNA"/>
</dbReference>
<accession>A0A378IAN8</accession>
<protein>
    <submittedName>
        <fullName evidence="2">Uncharacterized protein</fullName>
    </submittedName>
</protein>
<dbReference type="STRING" id="28083.Lbir_0593"/>
<evidence type="ECO:0000313" key="4">
    <source>
        <dbReference type="Proteomes" id="UP000255066"/>
    </source>
</evidence>
<dbReference type="AlphaFoldDB" id="A0A378IAN8"/>
<dbReference type="Proteomes" id="UP000054735">
    <property type="component" value="Unassembled WGS sequence"/>
</dbReference>
<organism evidence="2 4">
    <name type="scientific">Legionella birminghamensis</name>
    <dbReference type="NCBI Taxonomy" id="28083"/>
    <lineage>
        <taxon>Bacteria</taxon>
        <taxon>Pseudomonadati</taxon>
        <taxon>Pseudomonadota</taxon>
        <taxon>Gammaproteobacteria</taxon>
        <taxon>Legionellales</taxon>
        <taxon>Legionellaceae</taxon>
        <taxon>Legionella</taxon>
    </lineage>
</organism>
<gene>
    <name evidence="1" type="ORF">Lbir_0593</name>
    <name evidence="2" type="ORF">NCTC12437_01604</name>
</gene>
<reference evidence="2 4" key="2">
    <citation type="submission" date="2018-06" db="EMBL/GenBank/DDBJ databases">
        <authorList>
            <consortium name="Pathogen Informatics"/>
            <person name="Doyle S."/>
        </authorList>
    </citation>
    <scope>NUCLEOTIDE SEQUENCE [LARGE SCALE GENOMIC DNA]</scope>
    <source>
        <strain evidence="2 4">NCTC12437</strain>
    </source>
</reference>
<proteinExistence type="predicted"/>
<evidence type="ECO:0000313" key="3">
    <source>
        <dbReference type="Proteomes" id="UP000054735"/>
    </source>
</evidence>
<sequence>MSRIPAASTLRDPHKISPSNQCLRTALNARYVEFLMPFRSLFRQHSKIQGAVQLPDMGPAVAAAGIRRATPRGFEGLRRGDSKGCAVGFKMVNLADYLMMRIKD</sequence>
<dbReference type="Proteomes" id="UP000255066">
    <property type="component" value="Unassembled WGS sequence"/>
</dbReference>
<evidence type="ECO:0000313" key="2">
    <source>
        <dbReference type="EMBL" id="STX31830.1"/>
    </source>
</evidence>
<reference evidence="1 3" key="1">
    <citation type="submission" date="2015-11" db="EMBL/GenBank/DDBJ databases">
        <title>Genomic analysis of 38 Legionella species identifies large and diverse effector repertoires.</title>
        <authorList>
            <person name="Burstein D."/>
            <person name="Amaro F."/>
            <person name="Zusman T."/>
            <person name="Lifshitz Z."/>
            <person name="Cohen O."/>
            <person name="Gilbert J.A."/>
            <person name="Pupko T."/>
            <person name="Shuman H.A."/>
            <person name="Segal G."/>
        </authorList>
    </citation>
    <scope>NUCLEOTIDE SEQUENCE [LARGE SCALE GENOMIC DNA]</scope>
    <source>
        <strain evidence="1 3">CDC#1407-AL-14</strain>
    </source>
</reference>